<reference evidence="2" key="1">
    <citation type="journal article" date="2021" name="Microorganisms">
        <title>Acidisoma silvae sp. nov. and Acidisomacellulosilytica sp. nov., Two Acidophilic Bacteria Isolated from Decaying Wood, Hydrolyzing Cellulose and Producing Poly-3-hydroxybutyrate.</title>
        <authorList>
            <person name="Mieszkin S."/>
            <person name="Pouder E."/>
            <person name="Uroz S."/>
            <person name="Simon-Colin C."/>
            <person name="Alain K."/>
        </authorList>
    </citation>
    <scope>NUCLEOTIDE SEQUENCE</scope>
    <source>
        <strain evidence="2">HW T2.11</strain>
    </source>
</reference>
<comment type="caution">
    <text evidence="2">The sequence shown here is derived from an EMBL/GenBank/DDBJ whole genome shotgun (WGS) entry which is preliminary data.</text>
</comment>
<evidence type="ECO:0000256" key="1">
    <source>
        <dbReference type="SAM" id="SignalP"/>
    </source>
</evidence>
<proteinExistence type="predicted"/>
<dbReference type="RefSeq" id="WP_227322378.1">
    <property type="nucleotide sequence ID" value="NZ_JAESVB010000007.1"/>
</dbReference>
<reference evidence="2" key="2">
    <citation type="submission" date="2021-01" db="EMBL/GenBank/DDBJ databases">
        <authorList>
            <person name="Mieszkin S."/>
            <person name="Pouder E."/>
            <person name="Alain K."/>
        </authorList>
    </citation>
    <scope>NUCLEOTIDE SEQUENCE</scope>
    <source>
        <strain evidence="2">HW T2.11</strain>
    </source>
</reference>
<dbReference type="EMBL" id="JAESVB010000007">
    <property type="protein sequence ID" value="MCB8876720.1"/>
    <property type="molecule type" value="Genomic_DNA"/>
</dbReference>
<keyword evidence="1" id="KW-0732">Signal</keyword>
<dbReference type="AlphaFoldDB" id="A0A964DZQ5"/>
<sequence>MKRSALVASFAVAVLLTGCAGAVDRQPSTAVIQPSALQTNGDVDVRAINITAYGFGHYKEMQGNPALAAETVAALDYLGGQLNTSPRWVSIPSLFRLQMLDSRNTVRGLLGISPDVPSQAVVDAMVGLSGAYRAGDQAAVDKLLGSSIFSLPPAETAQRLANLPYLPAVNNAATHVAAVALGYQFTGG</sequence>
<gene>
    <name evidence="2" type="ORF">ASILVAE211_16130</name>
</gene>
<protein>
    <submittedName>
        <fullName evidence="2">Uncharacterized protein</fullName>
    </submittedName>
</protein>
<evidence type="ECO:0000313" key="3">
    <source>
        <dbReference type="Proteomes" id="UP000708298"/>
    </source>
</evidence>
<accession>A0A964DZQ5</accession>
<feature type="chain" id="PRO_5036913413" evidence="1">
    <location>
        <begin position="23"/>
        <end position="188"/>
    </location>
</feature>
<keyword evidence="3" id="KW-1185">Reference proteome</keyword>
<evidence type="ECO:0000313" key="2">
    <source>
        <dbReference type="EMBL" id="MCB8876720.1"/>
    </source>
</evidence>
<organism evidence="2 3">
    <name type="scientific">Acidisoma silvae</name>
    <dbReference type="NCBI Taxonomy" id="2802396"/>
    <lineage>
        <taxon>Bacteria</taxon>
        <taxon>Pseudomonadati</taxon>
        <taxon>Pseudomonadota</taxon>
        <taxon>Alphaproteobacteria</taxon>
        <taxon>Acetobacterales</taxon>
        <taxon>Acidocellaceae</taxon>
        <taxon>Acidisoma</taxon>
    </lineage>
</organism>
<feature type="signal peptide" evidence="1">
    <location>
        <begin position="1"/>
        <end position="22"/>
    </location>
</feature>
<name>A0A964DZQ5_9PROT</name>
<dbReference type="PROSITE" id="PS51257">
    <property type="entry name" value="PROKAR_LIPOPROTEIN"/>
    <property type="match status" value="1"/>
</dbReference>
<dbReference type="Proteomes" id="UP000708298">
    <property type="component" value="Unassembled WGS sequence"/>
</dbReference>